<name>A0A933ICN8_UNCT6</name>
<dbReference type="EMBL" id="JACQXR010000120">
    <property type="protein sequence ID" value="MBI4727377.1"/>
    <property type="molecule type" value="Genomic_DNA"/>
</dbReference>
<dbReference type="InterPro" id="IPR008490">
    <property type="entry name" value="Transposase_InsH_N"/>
</dbReference>
<evidence type="ECO:0000313" key="4">
    <source>
        <dbReference type="Proteomes" id="UP000736328"/>
    </source>
</evidence>
<organism evidence="3 4">
    <name type="scientific">candidate division TA06 bacterium</name>
    <dbReference type="NCBI Taxonomy" id="2250710"/>
    <lineage>
        <taxon>Bacteria</taxon>
        <taxon>Bacteria division TA06</taxon>
    </lineage>
</organism>
<evidence type="ECO:0000313" key="3">
    <source>
        <dbReference type="EMBL" id="MBI4727377.1"/>
    </source>
</evidence>
<accession>A0A933ICN8</accession>
<evidence type="ECO:0000256" key="1">
    <source>
        <dbReference type="SAM" id="Coils"/>
    </source>
</evidence>
<gene>
    <name evidence="3" type="ORF">HY768_09205</name>
</gene>
<dbReference type="PANTHER" id="PTHR33408">
    <property type="entry name" value="TRANSPOSASE"/>
    <property type="match status" value="1"/>
</dbReference>
<sequence>MKTLLLRSESGYSYGHRSSRKLERALYHNVSFIWLMGGLTPDHKTIACFRKENRLALKNVLKQCARLCIKLKLIDGNTLFVDGSKIRGNASINNTWTKEKCAKYLVRIDARIEEILRESETVDSREQDSPSPVQMAEELADKEKLRAKIQRVLNELETTGAESVNSTDRECVKVKGRQGTHAGYNGQIVVECLR</sequence>
<comment type="caution">
    <text evidence="3">The sequence shown here is derived from an EMBL/GenBank/DDBJ whole genome shotgun (WGS) entry which is preliminary data.</text>
</comment>
<dbReference type="Proteomes" id="UP000736328">
    <property type="component" value="Unassembled WGS sequence"/>
</dbReference>
<feature type="domain" description="Transposase InsH N-terminal" evidence="2">
    <location>
        <begin position="11"/>
        <end position="51"/>
    </location>
</feature>
<proteinExistence type="predicted"/>
<keyword evidence="1" id="KW-0175">Coiled coil</keyword>
<protein>
    <submittedName>
        <fullName evidence="3">Transposase</fullName>
    </submittedName>
</protein>
<evidence type="ECO:0000259" key="2">
    <source>
        <dbReference type="Pfam" id="PF05598"/>
    </source>
</evidence>
<dbReference type="AlphaFoldDB" id="A0A933ICN8"/>
<reference evidence="3" key="1">
    <citation type="submission" date="2020-07" db="EMBL/GenBank/DDBJ databases">
        <title>Huge and variable diversity of episymbiotic CPR bacteria and DPANN archaea in groundwater ecosystems.</title>
        <authorList>
            <person name="He C.Y."/>
            <person name="Keren R."/>
            <person name="Whittaker M."/>
            <person name="Farag I.F."/>
            <person name="Doudna J."/>
            <person name="Cate J.H.D."/>
            <person name="Banfield J.F."/>
        </authorList>
    </citation>
    <scope>NUCLEOTIDE SEQUENCE</scope>
    <source>
        <strain evidence="3">NC_groundwater_1520_Pr4_B-0.1um_53_5</strain>
    </source>
</reference>
<feature type="coiled-coil region" evidence="1">
    <location>
        <begin position="135"/>
        <end position="162"/>
    </location>
</feature>
<dbReference type="Pfam" id="PF05598">
    <property type="entry name" value="DUF772"/>
    <property type="match status" value="1"/>
</dbReference>
<dbReference type="PANTHER" id="PTHR33408:SF2">
    <property type="entry name" value="TRANSPOSASE DDE DOMAIN-CONTAINING PROTEIN"/>
    <property type="match status" value="1"/>
</dbReference>